<evidence type="ECO:0000256" key="4">
    <source>
        <dbReference type="ARBA" id="ARBA00023098"/>
    </source>
</evidence>
<dbReference type="SUPFAM" id="SSF56801">
    <property type="entry name" value="Acetyl-CoA synthetase-like"/>
    <property type="match status" value="1"/>
</dbReference>
<dbReference type="PANTHER" id="PTHR43272">
    <property type="entry name" value="LONG-CHAIN-FATTY-ACID--COA LIGASE"/>
    <property type="match status" value="1"/>
</dbReference>
<gene>
    <name evidence="7" type="ORF">AEAE_0458</name>
</gene>
<dbReference type="GO" id="GO:0016020">
    <property type="term" value="C:membrane"/>
    <property type="evidence" value="ECO:0007669"/>
    <property type="project" value="TreeGrafter"/>
</dbReference>
<reference evidence="7 8" key="1">
    <citation type="journal article" date="2017" name="BMC Genomics">
        <title>Comparative genomic and phylogenomic analyses of the Bifidobacteriaceae family.</title>
        <authorList>
            <person name="Lugli G.A."/>
            <person name="Milani C."/>
            <person name="Turroni F."/>
            <person name="Duranti S."/>
            <person name="Mancabelli L."/>
            <person name="Mangifesta M."/>
            <person name="Ferrario C."/>
            <person name="Modesto M."/>
            <person name="Mattarelli P."/>
            <person name="Jiri K."/>
            <person name="van Sinderen D."/>
            <person name="Ventura M."/>
        </authorList>
    </citation>
    <scope>NUCLEOTIDE SEQUENCE [LARGE SCALE GENOMIC DNA]</scope>
    <source>
        <strain evidence="7 8">LMG 21773</strain>
    </source>
</reference>
<keyword evidence="3" id="KW-0276">Fatty acid metabolism</keyword>
<dbReference type="Pfam" id="PF23562">
    <property type="entry name" value="AMP-binding_C_3"/>
    <property type="match status" value="1"/>
</dbReference>
<dbReference type="RefSeq" id="WP_094689552.1">
    <property type="nucleotide sequence ID" value="NZ_JACBYZ010000001.1"/>
</dbReference>
<keyword evidence="4" id="KW-0443">Lipid metabolism</keyword>
<comment type="similarity">
    <text evidence="1">Belongs to the ATP-dependent AMP-binding enzyme family.</text>
</comment>
<dbReference type="EMBL" id="MWWU01000002">
    <property type="protein sequence ID" value="OZG55970.1"/>
    <property type="molecule type" value="Genomic_DNA"/>
</dbReference>
<keyword evidence="8" id="KW-1185">Reference proteome</keyword>
<accession>A0A261F9Z6</accession>
<dbReference type="AlphaFoldDB" id="A0A261F9Z6"/>
<dbReference type="CDD" id="cd05907">
    <property type="entry name" value="VL_LC_FACS_like"/>
    <property type="match status" value="1"/>
</dbReference>
<dbReference type="Proteomes" id="UP000228976">
    <property type="component" value="Unassembled WGS sequence"/>
</dbReference>
<dbReference type="OrthoDB" id="9803968at2"/>
<proteinExistence type="inferred from homology"/>
<dbReference type="InterPro" id="IPR000873">
    <property type="entry name" value="AMP-dep_synth/lig_dom"/>
</dbReference>
<dbReference type="GO" id="GO:0004467">
    <property type="term" value="F:long-chain fatty acid-CoA ligase activity"/>
    <property type="evidence" value="ECO:0007669"/>
    <property type="project" value="TreeGrafter"/>
</dbReference>
<name>A0A261F9Z6_9BIFI</name>
<dbReference type="Pfam" id="PF00501">
    <property type="entry name" value="AMP-binding"/>
    <property type="match status" value="1"/>
</dbReference>
<dbReference type="InterPro" id="IPR042099">
    <property type="entry name" value="ANL_N_sf"/>
</dbReference>
<evidence type="ECO:0000313" key="8">
    <source>
        <dbReference type="Proteomes" id="UP000228976"/>
    </source>
</evidence>
<dbReference type="Gene3D" id="3.40.50.12780">
    <property type="entry name" value="N-terminal domain of ligase-like"/>
    <property type="match status" value="1"/>
</dbReference>
<comment type="caution">
    <text evidence="7">The sequence shown here is derived from an EMBL/GenBank/DDBJ whole genome shotgun (WGS) entry which is preliminary data.</text>
</comment>
<dbReference type="PANTHER" id="PTHR43272:SF32">
    <property type="entry name" value="AMP-DEPENDENT SYNTHETASE_LIGASE DOMAIN-CONTAINING PROTEIN"/>
    <property type="match status" value="1"/>
</dbReference>
<evidence type="ECO:0000259" key="6">
    <source>
        <dbReference type="Pfam" id="PF00501"/>
    </source>
</evidence>
<organism evidence="7 8">
    <name type="scientific">Aeriscardovia aeriphila</name>
    <dbReference type="NCBI Taxonomy" id="218139"/>
    <lineage>
        <taxon>Bacteria</taxon>
        <taxon>Bacillati</taxon>
        <taxon>Actinomycetota</taxon>
        <taxon>Actinomycetes</taxon>
        <taxon>Bifidobacteriales</taxon>
        <taxon>Bifidobacteriaceae</taxon>
        <taxon>Aeriscardovia</taxon>
    </lineage>
</organism>
<keyword evidence="2" id="KW-0436">Ligase</keyword>
<feature type="domain" description="AMP-dependent synthetase/ligase" evidence="6">
    <location>
        <begin position="88"/>
        <end position="485"/>
    </location>
</feature>
<evidence type="ECO:0000256" key="5">
    <source>
        <dbReference type="ARBA" id="ARBA00032875"/>
    </source>
</evidence>
<protein>
    <recommendedName>
        <fullName evidence="5">Acyl-CoA synthetase</fullName>
    </recommendedName>
</protein>
<evidence type="ECO:0000256" key="1">
    <source>
        <dbReference type="ARBA" id="ARBA00006432"/>
    </source>
</evidence>
<evidence type="ECO:0000313" key="7">
    <source>
        <dbReference type="EMBL" id="OZG55970.1"/>
    </source>
</evidence>
<evidence type="ECO:0000256" key="2">
    <source>
        <dbReference type="ARBA" id="ARBA00022598"/>
    </source>
</evidence>
<sequence>MGANLPFADKLSNATYRLAGKVSSKLGLPAPLDPNQPERPQPELPYEIDLGFGHPTRTYIDPITNLKLTQSKGADTIPEEYTIYDIYRERAERMGDSPLFVFKRHGSWISKTAHQVLADIRRTAKGMMHIGIKKGTGVAFMCSTSYEWDVVDAAVVSIGGVLATIYDTDSAPQVEHILDNSDAQILIVQTNAMRERIEDALEHYKNVKVYCLEQGDLEAIQAYGETVSDRELDERIASIKKTDLCSIVYTSGSTALPKGVEMTHEYFCATAKNLRAFMPDLLADPRNSELQFLPQAHSFARAINYIVVNSDITEYISESFATLLSDLQYARPTIMIGVPRVFEKIYNAASQKAGSGLQGYVFQGAVNVATTYSHEMSEQGKANRSVRLMRGVFNPVVYKTLRDALGGRAKWLVCGGAPLDPRLMNFFRGAGIPLFEGYGMTETTAPCAFTPLTAEYREGSVGIAFPGFTLRVAETGELQVKGAAAFTTYHKNSKATKESFTKDGWLKTGDLGRIDNDGYVYITGRIKDLIITAGGKNVTPGPMEEKIARSPLVSHALVLGDKRPFVSALVTLDPDGVKRWLKSHGMDENMSLEEAANNAAVRSEIQQYVDKANEGESRAESVRKFIILPDDFTQQNGLLTASMKVIRPKVLKRYEDLLNTQMYVPLNKH</sequence>
<evidence type="ECO:0000256" key="3">
    <source>
        <dbReference type="ARBA" id="ARBA00022832"/>
    </source>
</evidence>